<protein>
    <recommendedName>
        <fullName evidence="2">HhH-GPD domain-containing protein</fullName>
    </recommendedName>
</protein>
<feature type="region of interest" description="Disordered" evidence="1">
    <location>
        <begin position="68"/>
        <end position="103"/>
    </location>
</feature>
<dbReference type="Gene3D" id="1.10.1670.10">
    <property type="entry name" value="Helix-hairpin-Helix base-excision DNA repair enzymes (C-terminal)"/>
    <property type="match status" value="1"/>
</dbReference>
<dbReference type="InterPro" id="IPR003265">
    <property type="entry name" value="HhH-GPD_domain"/>
</dbReference>
<evidence type="ECO:0000259" key="2">
    <source>
        <dbReference type="SMART" id="SM00478"/>
    </source>
</evidence>
<name>A0ABY9DLJ0_VITVI</name>
<reference evidence="3 4" key="1">
    <citation type="journal article" date="2023" name="Hortic Res">
        <title>The complete reference genome for grapevine (Vitis vinifera L.) genetics and breeding.</title>
        <authorList>
            <person name="Shi X."/>
            <person name="Cao S."/>
            <person name="Wang X."/>
            <person name="Huang S."/>
            <person name="Wang Y."/>
            <person name="Liu Z."/>
            <person name="Liu W."/>
            <person name="Leng X."/>
            <person name="Peng Y."/>
            <person name="Wang N."/>
            <person name="Wang Y."/>
            <person name="Ma Z."/>
            <person name="Xu X."/>
            <person name="Zhang F."/>
            <person name="Xue H."/>
            <person name="Zhong H."/>
            <person name="Wang Y."/>
            <person name="Zhang K."/>
            <person name="Velt A."/>
            <person name="Avia K."/>
            <person name="Holtgrawe D."/>
            <person name="Grimplet J."/>
            <person name="Matus J.T."/>
            <person name="Ware D."/>
            <person name="Wu X."/>
            <person name="Wang H."/>
            <person name="Liu C."/>
            <person name="Fang Y."/>
            <person name="Rustenholz C."/>
            <person name="Cheng Z."/>
            <person name="Xiao H."/>
            <person name="Zhou Y."/>
        </authorList>
    </citation>
    <scope>NUCLEOTIDE SEQUENCE [LARGE SCALE GENOMIC DNA]</scope>
    <source>
        <strain evidence="4">cv. Pinot noir / PN40024</strain>
        <tissue evidence="3">Leaf</tissue>
    </source>
</reference>
<organism evidence="3 4">
    <name type="scientific">Vitis vinifera</name>
    <name type="common">Grape</name>
    <dbReference type="NCBI Taxonomy" id="29760"/>
    <lineage>
        <taxon>Eukaryota</taxon>
        <taxon>Viridiplantae</taxon>
        <taxon>Streptophyta</taxon>
        <taxon>Embryophyta</taxon>
        <taxon>Tracheophyta</taxon>
        <taxon>Spermatophyta</taxon>
        <taxon>Magnoliopsida</taxon>
        <taxon>eudicotyledons</taxon>
        <taxon>Gunneridae</taxon>
        <taxon>Pentapetalae</taxon>
        <taxon>rosids</taxon>
        <taxon>Vitales</taxon>
        <taxon>Vitaceae</taxon>
        <taxon>Viteae</taxon>
        <taxon>Vitis</taxon>
    </lineage>
</organism>
<dbReference type="CDD" id="cd00056">
    <property type="entry name" value="ENDO3c"/>
    <property type="match status" value="1"/>
</dbReference>
<dbReference type="SMART" id="SM00478">
    <property type="entry name" value="ENDO3c"/>
    <property type="match status" value="1"/>
</dbReference>
<sequence>MQRSRKRKQEESSSCSKESATKSARNDVVVDPYPSHPRPTPVECRAVRDDLLALHGFPQRFEKYRKLRLPPLPHTSSPGLDGGGGTPVKLDPSDGDDVNGSSQKESVLDGLVSIILSQNTTDVNSQRAFASLKSAFPTWQDVLAADSKSIENAIRCGGLAVTKASCIKKMLSCLLERKGKLCLEYLRDLTVDEIKTELSHFKGIGPKTVACVLMFHLQRDDFPVDTHVIQIGKAIGWVPAVADRKKAYLHLNRRIPDELKFDLNCLLFTHGKLCHECTQKGANQKRKESHESSCPLLTYCGDMFKSSSPN</sequence>
<dbReference type="InterPro" id="IPR011257">
    <property type="entry name" value="DNA_glycosylase"/>
</dbReference>
<evidence type="ECO:0000313" key="4">
    <source>
        <dbReference type="Proteomes" id="UP001227230"/>
    </source>
</evidence>
<dbReference type="PANTHER" id="PTHR47203:SF1">
    <property type="entry name" value="HYPOTHETICAL BASE EXCISION DNA REPAIR PROTEIN (EUROFUNG)"/>
    <property type="match status" value="1"/>
</dbReference>
<gene>
    <name evidence="3" type="ORF">VitviT2T_026307</name>
</gene>
<dbReference type="InterPro" id="IPR023170">
    <property type="entry name" value="HhH_base_excis_C"/>
</dbReference>
<evidence type="ECO:0000313" key="3">
    <source>
        <dbReference type="EMBL" id="WKA08599.1"/>
    </source>
</evidence>
<dbReference type="Gene3D" id="1.10.340.30">
    <property type="entry name" value="Hypothetical protein, domain 2"/>
    <property type="match status" value="1"/>
</dbReference>
<proteinExistence type="predicted"/>
<dbReference type="Pfam" id="PF00730">
    <property type="entry name" value="HhH-GPD"/>
    <property type="match status" value="1"/>
</dbReference>
<feature type="region of interest" description="Disordered" evidence="1">
    <location>
        <begin position="1"/>
        <end position="43"/>
    </location>
</feature>
<dbReference type="EMBL" id="CP126664">
    <property type="protein sequence ID" value="WKA08599.1"/>
    <property type="molecule type" value="Genomic_DNA"/>
</dbReference>
<feature type="domain" description="HhH-GPD" evidence="2">
    <location>
        <begin position="116"/>
        <end position="273"/>
    </location>
</feature>
<accession>A0ABY9DLJ0</accession>
<dbReference type="SUPFAM" id="SSF48150">
    <property type="entry name" value="DNA-glycosylase"/>
    <property type="match status" value="1"/>
</dbReference>
<keyword evidence="4" id="KW-1185">Reference proteome</keyword>
<evidence type="ECO:0000256" key="1">
    <source>
        <dbReference type="SAM" id="MobiDB-lite"/>
    </source>
</evidence>
<dbReference type="Proteomes" id="UP001227230">
    <property type="component" value="Chromosome 17"/>
</dbReference>
<dbReference type="PANTHER" id="PTHR47203">
    <property type="match status" value="1"/>
</dbReference>